<dbReference type="InterPro" id="IPR036465">
    <property type="entry name" value="vWFA_dom_sf"/>
</dbReference>
<feature type="compositionally biased region" description="Low complexity" evidence="2">
    <location>
        <begin position="138"/>
        <end position="171"/>
    </location>
</feature>
<dbReference type="STRING" id="3076.A0A2P6TS33"/>
<dbReference type="InterPro" id="IPR035979">
    <property type="entry name" value="RBD_domain_sf"/>
</dbReference>
<sequence>MPSGGEGAQPEEVAPAPVNRWDAFGVPDATLAKQLGLNEVLLQSLMELPGTRSMLDLKIRLVSLADLNTSLRKGVLPQASSLAWPDEPFRSEFLKLLKQLEMPRFTRRYPKLLAPLMRQFLGLVADFEAKLQGEEAKQQQQQQQSQQQQQQSRQPGRDQQQQDQGEGQEAQEGGGDEDEQPQEAELQQQSQQQSEGQAKEGQEQDYDIDMENMQGQAQERPQDQQGSATEQMVKELLEGFKEEWAPVMENLEIADEAFDDIDGLLDDGPQAFDSSRSVWHQTGWREVAALRKKLEELRELRELVRQLGRGGGKGPLKKAPEQVYNSKSPPGVIRSPQRPEETRGLTRSGDLSRMLPFEAHLLAAGWPRWEDAPAGSEGQDEEDGQEGSGSGGGSGERVLAREGSRAARMLFMARRAERQLMSYERTGWVEDEPARLTGRMEVRPAAELGPIIVCLDTSGSMYGPREVVAKAVALECMRGAHRQQRKCYLYAFSGPGDVAELELGNDAASFSNLLKFLASGFGGGTDVDAPLERSLERLSGEEWALADILMVTDGEIPQPSEEVLDRLRVAHEELGLEVHGLLVGDRVTPPMQALCTHLHVFKSWSVEGPAVWAPESQAGWSSAAELLQSQQHQLPSMGAPLQPSGSPSTPGPWAGAGLGPEGPVAGHSAAAKIYVQGLPQTLQHPVAVAGLFSPFGDVLDVKLYAAEVRLSGGSAVVRMRTPTQAGAAIAALNGVVPEGGWQQLTVRAAETAEQRSSRITAINGRQGGLGSPMQPPPALPPVGPGGVGALRRVHSARPASSQGSLQCFTGGVLGGEGVPPRRSTDWGLGSTASMDSSRRSSMDASALRGGRSSSDSGSDELPGLAAEAAALPTGELQRLLLEAVLALVGQVEAGQLSLPAMRVALESALSAAKQAGGGDDSLARMAGTNGFRA</sequence>
<keyword evidence="1" id="KW-0694">RNA-binding</keyword>
<dbReference type="InterPro" id="IPR000504">
    <property type="entry name" value="RRM_dom"/>
</dbReference>
<comment type="caution">
    <text evidence="4">The sequence shown here is derived from an EMBL/GenBank/DDBJ whole genome shotgun (WGS) entry which is preliminary data.</text>
</comment>
<dbReference type="GO" id="GO:0003723">
    <property type="term" value="F:RNA binding"/>
    <property type="evidence" value="ECO:0007669"/>
    <property type="project" value="UniProtKB-UniRule"/>
</dbReference>
<organism evidence="4 5">
    <name type="scientific">Chlorella sorokiniana</name>
    <name type="common">Freshwater green alga</name>
    <dbReference type="NCBI Taxonomy" id="3076"/>
    <lineage>
        <taxon>Eukaryota</taxon>
        <taxon>Viridiplantae</taxon>
        <taxon>Chlorophyta</taxon>
        <taxon>core chlorophytes</taxon>
        <taxon>Trebouxiophyceae</taxon>
        <taxon>Chlorellales</taxon>
        <taxon>Chlorellaceae</taxon>
        <taxon>Chlorella clade</taxon>
        <taxon>Chlorella</taxon>
    </lineage>
</organism>
<evidence type="ECO:0000256" key="1">
    <source>
        <dbReference type="PROSITE-ProRule" id="PRU00176"/>
    </source>
</evidence>
<dbReference type="PANTHER" id="PTHR36846:SF1">
    <property type="entry name" value="PROTEIN VIAA"/>
    <property type="match status" value="1"/>
</dbReference>
<dbReference type="PROSITE" id="PS50102">
    <property type="entry name" value="RRM"/>
    <property type="match status" value="1"/>
</dbReference>
<feature type="region of interest" description="Disordered" evidence="2">
    <location>
        <begin position="794"/>
        <end position="861"/>
    </location>
</feature>
<dbReference type="EMBL" id="LHPG02000008">
    <property type="protein sequence ID" value="PRW56867.1"/>
    <property type="molecule type" value="Genomic_DNA"/>
</dbReference>
<dbReference type="Gene3D" id="3.30.70.330">
    <property type="match status" value="1"/>
</dbReference>
<keyword evidence="5" id="KW-1185">Reference proteome</keyword>
<accession>A0A2P6TS33</accession>
<name>A0A2P6TS33_CHLSO</name>
<feature type="compositionally biased region" description="Polar residues" evidence="2">
    <location>
        <begin position="215"/>
        <end position="230"/>
    </location>
</feature>
<feature type="region of interest" description="Disordered" evidence="2">
    <location>
        <begin position="634"/>
        <end position="658"/>
    </location>
</feature>
<evidence type="ECO:0000259" key="3">
    <source>
        <dbReference type="PROSITE" id="PS50102"/>
    </source>
</evidence>
<dbReference type="GO" id="GO:0005829">
    <property type="term" value="C:cytosol"/>
    <property type="evidence" value="ECO:0007669"/>
    <property type="project" value="TreeGrafter"/>
</dbReference>
<dbReference type="PANTHER" id="PTHR36846">
    <property type="entry name" value="PROTEIN VIAA"/>
    <property type="match status" value="1"/>
</dbReference>
<dbReference type="SUPFAM" id="SSF54928">
    <property type="entry name" value="RNA-binding domain, RBD"/>
    <property type="match status" value="1"/>
</dbReference>
<dbReference type="SMART" id="SM00360">
    <property type="entry name" value="RRM"/>
    <property type="match status" value="1"/>
</dbReference>
<dbReference type="InterPro" id="IPR002035">
    <property type="entry name" value="VWF_A"/>
</dbReference>
<dbReference type="Proteomes" id="UP000239899">
    <property type="component" value="Unassembled WGS sequence"/>
</dbReference>
<protein>
    <submittedName>
        <fullName evidence="4">von Willebrand type A</fullName>
    </submittedName>
</protein>
<dbReference type="AlphaFoldDB" id="A0A2P6TS33"/>
<dbReference type="InterPro" id="IPR012677">
    <property type="entry name" value="Nucleotide-bd_a/b_plait_sf"/>
</dbReference>
<reference evidence="4 5" key="1">
    <citation type="journal article" date="2018" name="Plant J.">
        <title>Genome sequences of Chlorella sorokiniana UTEX 1602 and Micractinium conductrix SAG 241.80: implications to maltose excretion by a green alga.</title>
        <authorList>
            <person name="Arriola M.B."/>
            <person name="Velmurugan N."/>
            <person name="Zhang Y."/>
            <person name="Plunkett M.H."/>
            <person name="Hondzo H."/>
            <person name="Barney B.M."/>
        </authorList>
    </citation>
    <scope>NUCLEOTIDE SEQUENCE [LARGE SCALE GENOMIC DNA]</scope>
    <source>
        <strain evidence="5">UTEX 1602</strain>
    </source>
</reference>
<evidence type="ECO:0000256" key="2">
    <source>
        <dbReference type="SAM" id="MobiDB-lite"/>
    </source>
</evidence>
<feature type="region of interest" description="Disordered" evidence="2">
    <location>
        <begin position="308"/>
        <end position="350"/>
    </location>
</feature>
<dbReference type="SUPFAM" id="SSF53300">
    <property type="entry name" value="vWA-like"/>
    <property type="match status" value="1"/>
</dbReference>
<feature type="region of interest" description="Disordered" evidence="2">
    <location>
        <begin position="135"/>
        <end position="203"/>
    </location>
</feature>
<feature type="compositionally biased region" description="Low complexity" evidence="2">
    <location>
        <begin position="842"/>
        <end position="861"/>
    </location>
</feature>
<feature type="region of interest" description="Disordered" evidence="2">
    <location>
        <begin position="369"/>
        <end position="399"/>
    </location>
</feature>
<dbReference type="OrthoDB" id="512561at2759"/>
<proteinExistence type="predicted"/>
<feature type="compositionally biased region" description="Low complexity" evidence="2">
    <location>
        <begin position="183"/>
        <end position="196"/>
    </location>
</feature>
<feature type="region of interest" description="Disordered" evidence="2">
    <location>
        <begin position="215"/>
        <end position="234"/>
    </location>
</feature>
<feature type="compositionally biased region" description="Polar residues" evidence="2">
    <location>
        <begin position="798"/>
        <end position="807"/>
    </location>
</feature>
<feature type="compositionally biased region" description="Gly residues" evidence="2">
    <location>
        <begin position="386"/>
        <end position="395"/>
    </location>
</feature>
<evidence type="ECO:0000313" key="5">
    <source>
        <dbReference type="Proteomes" id="UP000239899"/>
    </source>
</evidence>
<evidence type="ECO:0000313" key="4">
    <source>
        <dbReference type="EMBL" id="PRW56867.1"/>
    </source>
</evidence>
<feature type="domain" description="RRM" evidence="3">
    <location>
        <begin position="671"/>
        <end position="751"/>
    </location>
</feature>
<gene>
    <name evidence="4" type="ORF">C2E21_4824</name>
</gene>
<dbReference type="Pfam" id="PF13519">
    <property type="entry name" value="VWA_2"/>
    <property type="match status" value="1"/>
</dbReference>
<dbReference type="Gene3D" id="3.40.50.410">
    <property type="entry name" value="von Willebrand factor, type A domain"/>
    <property type="match status" value="1"/>
</dbReference>
<dbReference type="Pfam" id="PF00076">
    <property type="entry name" value="RRM_1"/>
    <property type="match status" value="1"/>
</dbReference>